<sequence>AFSGRGIQWSTLKKRLSANGAFSLKKGGFLNFKAVNAIATLLKLNELKDMAFSELRGNFKVVQGKVLLKGTLNSQDVKAQIQGTVGLDGTLNLPVVLKLSPKLGDKLKKSVSFARYLSREKGWMVVPIKLTGSVDRPIPTPDLGTLKERLKGEATKALERLLPDETSGNNAQETPLKSLKGLFDR</sequence>
<protein>
    <submittedName>
        <fullName evidence="2">Uncharacterized protein</fullName>
    </submittedName>
</protein>
<evidence type="ECO:0000256" key="1">
    <source>
        <dbReference type="SAM" id="MobiDB-lite"/>
    </source>
</evidence>
<organism evidence="2">
    <name type="scientific">Thermosulfidibacter takaii</name>
    <dbReference type="NCBI Taxonomy" id="412593"/>
    <lineage>
        <taxon>Bacteria</taxon>
        <taxon>Pseudomonadati</taxon>
        <taxon>Thermosulfidibacterota</taxon>
        <taxon>Thermosulfidibacteria</taxon>
        <taxon>Thermosulfidibacterales</taxon>
        <taxon>Thermosulfidibacteraceae</taxon>
    </lineage>
</organism>
<dbReference type="EMBL" id="DQWS01000161">
    <property type="protein sequence ID" value="HDD53269.1"/>
    <property type="molecule type" value="Genomic_DNA"/>
</dbReference>
<dbReference type="Proteomes" id="UP000885690">
    <property type="component" value="Unassembled WGS sequence"/>
</dbReference>
<accession>A0A7C0Y8J6</accession>
<feature type="non-terminal residue" evidence="2">
    <location>
        <position position="1"/>
    </location>
</feature>
<gene>
    <name evidence="2" type="ORF">ENF32_04295</name>
</gene>
<evidence type="ECO:0000313" key="2">
    <source>
        <dbReference type="EMBL" id="HDD53269.1"/>
    </source>
</evidence>
<name>A0A7C0Y8J6_9BACT</name>
<proteinExistence type="predicted"/>
<feature type="region of interest" description="Disordered" evidence="1">
    <location>
        <begin position="163"/>
        <end position="185"/>
    </location>
</feature>
<dbReference type="AlphaFoldDB" id="A0A7C0Y8J6"/>
<comment type="caution">
    <text evidence="2">The sequence shown here is derived from an EMBL/GenBank/DDBJ whole genome shotgun (WGS) entry which is preliminary data.</text>
</comment>
<reference evidence="2" key="1">
    <citation type="journal article" date="2020" name="mSystems">
        <title>Genome- and Community-Level Interaction Insights into Carbon Utilization and Element Cycling Functions of Hydrothermarchaeota in Hydrothermal Sediment.</title>
        <authorList>
            <person name="Zhou Z."/>
            <person name="Liu Y."/>
            <person name="Xu W."/>
            <person name="Pan J."/>
            <person name="Luo Z.H."/>
            <person name="Li M."/>
        </authorList>
    </citation>
    <scope>NUCLEOTIDE SEQUENCE [LARGE SCALE GENOMIC DNA]</scope>
    <source>
        <strain evidence="2">HyVt-115</strain>
    </source>
</reference>
<feature type="compositionally biased region" description="Polar residues" evidence="1">
    <location>
        <begin position="166"/>
        <end position="175"/>
    </location>
</feature>